<reference evidence="9 10" key="1">
    <citation type="submission" date="2020-10" db="EMBL/GenBank/DDBJ databases">
        <title>Ca. Dormibacterota MAGs.</title>
        <authorList>
            <person name="Montgomery K."/>
        </authorList>
    </citation>
    <scope>NUCLEOTIDE SEQUENCE [LARGE SCALE GENOMIC DNA]</scope>
    <source>
        <strain evidence="9">Mitchell_Peninsula_5</strain>
    </source>
</reference>
<evidence type="ECO:0000256" key="5">
    <source>
        <dbReference type="ARBA" id="ARBA00022989"/>
    </source>
</evidence>
<dbReference type="GO" id="GO:0005886">
    <property type="term" value="C:plasma membrane"/>
    <property type="evidence" value="ECO:0007669"/>
    <property type="project" value="UniProtKB-SubCell"/>
</dbReference>
<dbReference type="InterPro" id="IPR035906">
    <property type="entry name" value="MetI-like_sf"/>
</dbReference>
<keyword evidence="3" id="KW-1003">Cell membrane</keyword>
<comment type="similarity">
    <text evidence="7">Belongs to the binding-protein-dependent transport system permease family.</text>
</comment>
<feature type="transmembrane region" description="Helical" evidence="7">
    <location>
        <begin position="275"/>
        <end position="298"/>
    </location>
</feature>
<evidence type="ECO:0000256" key="7">
    <source>
        <dbReference type="RuleBase" id="RU363032"/>
    </source>
</evidence>
<sequence>MSRGTAIYGARRLLLVLGTAFIVSSVTFLAIHALPGTAFTCEKNPAGCAHQNAVYGLNDPLFIQYRTFLWNLIHGDLGYSYINQGTQVVPLLLREAGASLLLGLFAIVVTIVVGLIIGVTAAVRQNTWLDYALSSFVVFGYSIPSFVLATFIIILTGIALPNWAGSIGWGAPEQIPIPAIALGLPYAAVVARLVRASMLDVIRQDYVRTAWAKGLSSRVIIVRHALRNALIPVITIGGPLVTAIITGSVVIETIFGIPGLGKEFVVSITTRDYGIVVGLYTFYAVLVGLANLGVDLLYPVLDPRIRYA</sequence>
<accession>A0A934NFG4</accession>
<keyword evidence="6 7" id="KW-0472">Membrane</keyword>
<keyword evidence="4 7" id="KW-0812">Transmembrane</keyword>
<dbReference type="PANTHER" id="PTHR43163">
    <property type="entry name" value="DIPEPTIDE TRANSPORT SYSTEM PERMEASE PROTEIN DPPB-RELATED"/>
    <property type="match status" value="1"/>
</dbReference>
<evidence type="ECO:0000256" key="4">
    <source>
        <dbReference type="ARBA" id="ARBA00022692"/>
    </source>
</evidence>
<evidence type="ECO:0000256" key="2">
    <source>
        <dbReference type="ARBA" id="ARBA00022448"/>
    </source>
</evidence>
<evidence type="ECO:0000259" key="8">
    <source>
        <dbReference type="PROSITE" id="PS50928"/>
    </source>
</evidence>
<dbReference type="AlphaFoldDB" id="A0A934NFG4"/>
<protein>
    <submittedName>
        <fullName evidence="9">ABC transporter permease</fullName>
    </submittedName>
</protein>
<feature type="transmembrane region" description="Helical" evidence="7">
    <location>
        <begin position="175"/>
        <end position="194"/>
    </location>
</feature>
<evidence type="ECO:0000313" key="10">
    <source>
        <dbReference type="Proteomes" id="UP000614410"/>
    </source>
</evidence>
<dbReference type="Pfam" id="PF00528">
    <property type="entry name" value="BPD_transp_1"/>
    <property type="match status" value="1"/>
</dbReference>
<dbReference type="PANTHER" id="PTHR43163:SF6">
    <property type="entry name" value="DIPEPTIDE TRANSPORT SYSTEM PERMEASE PROTEIN DPPB-RELATED"/>
    <property type="match status" value="1"/>
</dbReference>
<feature type="domain" description="ABC transmembrane type-1" evidence="8">
    <location>
        <begin position="96"/>
        <end position="298"/>
    </location>
</feature>
<evidence type="ECO:0000313" key="9">
    <source>
        <dbReference type="EMBL" id="MBJ7609908.1"/>
    </source>
</evidence>
<evidence type="ECO:0000256" key="1">
    <source>
        <dbReference type="ARBA" id="ARBA00004651"/>
    </source>
</evidence>
<proteinExistence type="inferred from homology"/>
<feature type="transmembrane region" description="Helical" evidence="7">
    <location>
        <begin position="12"/>
        <end position="34"/>
    </location>
</feature>
<dbReference type="InterPro" id="IPR000515">
    <property type="entry name" value="MetI-like"/>
</dbReference>
<evidence type="ECO:0000256" key="6">
    <source>
        <dbReference type="ARBA" id="ARBA00023136"/>
    </source>
</evidence>
<comment type="subcellular location">
    <subcellularLocation>
        <location evidence="1 7">Cell membrane</location>
        <topology evidence="1 7">Multi-pass membrane protein</topology>
    </subcellularLocation>
</comment>
<feature type="transmembrane region" description="Helical" evidence="7">
    <location>
        <begin position="100"/>
        <end position="123"/>
    </location>
</feature>
<organism evidence="9 10">
    <name type="scientific">Candidatus Amunia macphersoniae</name>
    <dbReference type="NCBI Taxonomy" id="3127014"/>
    <lineage>
        <taxon>Bacteria</taxon>
        <taxon>Bacillati</taxon>
        <taxon>Candidatus Dormiibacterota</taxon>
        <taxon>Candidatus Dormibacteria</taxon>
        <taxon>Candidatus Aeolococcales</taxon>
        <taxon>Candidatus Aeolococcaceae</taxon>
        <taxon>Candidatus Amunia</taxon>
    </lineage>
</organism>
<comment type="caution">
    <text evidence="9">The sequence shown here is derived from an EMBL/GenBank/DDBJ whole genome shotgun (WGS) entry which is preliminary data.</text>
</comment>
<dbReference type="Gene3D" id="1.10.3720.10">
    <property type="entry name" value="MetI-like"/>
    <property type="match status" value="1"/>
</dbReference>
<dbReference type="Proteomes" id="UP000614410">
    <property type="component" value="Unassembled WGS sequence"/>
</dbReference>
<dbReference type="GO" id="GO:0055085">
    <property type="term" value="P:transmembrane transport"/>
    <property type="evidence" value="ECO:0007669"/>
    <property type="project" value="InterPro"/>
</dbReference>
<gene>
    <name evidence="9" type="ORF">JF887_10845</name>
</gene>
<name>A0A934NFG4_9BACT</name>
<dbReference type="CDD" id="cd06261">
    <property type="entry name" value="TM_PBP2"/>
    <property type="match status" value="1"/>
</dbReference>
<feature type="transmembrane region" description="Helical" evidence="7">
    <location>
        <begin position="135"/>
        <end position="160"/>
    </location>
</feature>
<dbReference type="EMBL" id="JAEKNN010000053">
    <property type="protein sequence ID" value="MBJ7609908.1"/>
    <property type="molecule type" value="Genomic_DNA"/>
</dbReference>
<keyword evidence="5 7" id="KW-1133">Transmembrane helix</keyword>
<evidence type="ECO:0000256" key="3">
    <source>
        <dbReference type="ARBA" id="ARBA00022475"/>
    </source>
</evidence>
<feature type="transmembrane region" description="Helical" evidence="7">
    <location>
        <begin position="229"/>
        <end position="255"/>
    </location>
</feature>
<keyword evidence="2 7" id="KW-0813">Transport</keyword>
<dbReference type="PROSITE" id="PS50928">
    <property type="entry name" value="ABC_TM1"/>
    <property type="match status" value="1"/>
</dbReference>
<dbReference type="SUPFAM" id="SSF161098">
    <property type="entry name" value="MetI-like"/>
    <property type="match status" value="1"/>
</dbReference>